<dbReference type="Gene3D" id="3.30.465.10">
    <property type="match status" value="1"/>
</dbReference>
<dbReference type="InterPro" id="IPR002888">
    <property type="entry name" value="2Fe-2S-bd"/>
</dbReference>
<dbReference type="PROSITE" id="PS51387">
    <property type="entry name" value="FAD_PCMH"/>
    <property type="match status" value="1"/>
</dbReference>
<dbReference type="InterPro" id="IPR014307">
    <property type="entry name" value="Xanthine_DH_ssu"/>
</dbReference>
<dbReference type="GO" id="GO:0071949">
    <property type="term" value="F:FAD binding"/>
    <property type="evidence" value="ECO:0007669"/>
    <property type="project" value="InterPro"/>
</dbReference>
<dbReference type="InterPro" id="IPR036884">
    <property type="entry name" value="2Fe-2S-bd_dom_sf"/>
</dbReference>
<evidence type="ECO:0000256" key="2">
    <source>
        <dbReference type="ARBA" id="ARBA00022723"/>
    </source>
</evidence>
<gene>
    <name evidence="8" type="ORF">MGWOODY_XGa416</name>
</gene>
<dbReference type="GO" id="GO:0004854">
    <property type="term" value="F:xanthine dehydrogenase activity"/>
    <property type="evidence" value="ECO:0007669"/>
    <property type="project" value="UniProtKB-EC"/>
</dbReference>
<dbReference type="InterPro" id="IPR016167">
    <property type="entry name" value="FAD-bd_PCMH_sub1"/>
</dbReference>
<dbReference type="InterPro" id="IPR036318">
    <property type="entry name" value="FAD-bd_PCMH-like_sf"/>
</dbReference>
<dbReference type="AlphaFoldDB" id="A0A161KG32"/>
<keyword evidence="4 8" id="KW-0560">Oxidoreductase</keyword>
<feature type="domain" description="FAD-binding PCMH-type" evidence="7">
    <location>
        <begin position="199"/>
        <end position="373"/>
    </location>
</feature>
<dbReference type="InterPro" id="IPR001041">
    <property type="entry name" value="2Fe-2S_ferredoxin-type"/>
</dbReference>
<dbReference type="Gene3D" id="3.30.43.10">
    <property type="entry name" value="Uridine Diphospho-n-acetylenolpyruvylglucosamine Reductase, domain 2"/>
    <property type="match status" value="1"/>
</dbReference>
<name>A0A161KG32_9ZZZZ</name>
<dbReference type="InterPro" id="IPR036010">
    <property type="entry name" value="2Fe-2S_ferredoxin-like_sf"/>
</dbReference>
<dbReference type="Gene3D" id="1.10.150.120">
    <property type="entry name" value="[2Fe-2S]-binding domain"/>
    <property type="match status" value="1"/>
</dbReference>
<dbReference type="Gene3D" id="3.30.390.50">
    <property type="entry name" value="CO dehydrogenase flavoprotein, C-terminal domain"/>
    <property type="match status" value="1"/>
</dbReference>
<dbReference type="CDD" id="cd00207">
    <property type="entry name" value="fer2"/>
    <property type="match status" value="1"/>
</dbReference>
<evidence type="ECO:0000256" key="1">
    <source>
        <dbReference type="ARBA" id="ARBA00022630"/>
    </source>
</evidence>
<organism evidence="8">
    <name type="scientific">hydrothermal vent metagenome</name>
    <dbReference type="NCBI Taxonomy" id="652676"/>
    <lineage>
        <taxon>unclassified sequences</taxon>
        <taxon>metagenomes</taxon>
        <taxon>ecological metagenomes</taxon>
    </lineage>
</organism>
<dbReference type="Pfam" id="PF03450">
    <property type="entry name" value="CO_deh_flav_C"/>
    <property type="match status" value="1"/>
</dbReference>
<keyword evidence="5" id="KW-0408">Iron</keyword>
<dbReference type="PROSITE" id="PS51085">
    <property type="entry name" value="2FE2S_FER_2"/>
    <property type="match status" value="1"/>
</dbReference>
<keyword evidence="1" id="KW-0285">Flavoprotein</keyword>
<dbReference type="PIRSF" id="PIRSF036557">
    <property type="entry name" value="XdhA_RC"/>
    <property type="match status" value="1"/>
</dbReference>
<keyword evidence="3" id="KW-0274">FAD</keyword>
<evidence type="ECO:0000259" key="7">
    <source>
        <dbReference type="PROSITE" id="PS51387"/>
    </source>
</evidence>
<evidence type="ECO:0000259" key="6">
    <source>
        <dbReference type="PROSITE" id="PS51085"/>
    </source>
</evidence>
<dbReference type="EMBL" id="CZRL01000007">
    <property type="protein sequence ID" value="CUS49850.1"/>
    <property type="molecule type" value="Genomic_DNA"/>
</dbReference>
<dbReference type="InterPro" id="IPR002346">
    <property type="entry name" value="Mopterin_DH_FAD-bd"/>
</dbReference>
<dbReference type="NCBIfam" id="TIGR02963">
    <property type="entry name" value="xanthine_xdhA"/>
    <property type="match status" value="1"/>
</dbReference>
<dbReference type="SUPFAM" id="SSF47741">
    <property type="entry name" value="CO dehydrogenase ISP C-domain like"/>
    <property type="match status" value="1"/>
</dbReference>
<dbReference type="InterPro" id="IPR016166">
    <property type="entry name" value="FAD-bd_PCMH"/>
</dbReference>
<dbReference type="InterPro" id="IPR006058">
    <property type="entry name" value="2Fe2S_fd_BS"/>
</dbReference>
<accession>A0A161KG32</accession>
<dbReference type="Pfam" id="PF01799">
    <property type="entry name" value="Fer2_2"/>
    <property type="match status" value="1"/>
</dbReference>
<dbReference type="GO" id="GO:0005506">
    <property type="term" value="F:iron ion binding"/>
    <property type="evidence" value="ECO:0007669"/>
    <property type="project" value="InterPro"/>
</dbReference>
<feature type="domain" description="2Fe-2S ferredoxin-type" evidence="6">
    <location>
        <begin position="6"/>
        <end position="91"/>
    </location>
</feature>
<dbReference type="GO" id="GO:0051537">
    <property type="term" value="F:2 iron, 2 sulfur cluster binding"/>
    <property type="evidence" value="ECO:0007669"/>
    <property type="project" value="InterPro"/>
</dbReference>
<dbReference type="PANTHER" id="PTHR45444">
    <property type="entry name" value="XANTHINE DEHYDROGENASE"/>
    <property type="match status" value="1"/>
</dbReference>
<dbReference type="InterPro" id="IPR012175">
    <property type="entry name" value="Xanth_DH_ssu_bac"/>
</dbReference>
<keyword evidence="2" id="KW-0479">Metal-binding</keyword>
<evidence type="ECO:0000256" key="5">
    <source>
        <dbReference type="ARBA" id="ARBA00023004"/>
    </source>
</evidence>
<dbReference type="InterPro" id="IPR016208">
    <property type="entry name" value="Ald_Oxase/xanthine_DH-like"/>
</dbReference>
<dbReference type="PROSITE" id="PS00197">
    <property type="entry name" value="2FE2S_FER_1"/>
    <property type="match status" value="1"/>
</dbReference>
<sequence length="498" mass="54358">MQPSRDKVRFVLGSTPLEISLEDPGLTLLDYLRNQACLTGTKEGCAEGDCGACTVLIAELYDNSLKYTAANACILLLGMVDGKQVLTVEHLASDTLHPAQQAMIDHHGSQCGFCTPGFVMSIAALQLDVRHGDSIQTPDREQIDQQLAGNLCRCTGYGPIIDAARQACTQPLPDYWSHQQAAVQSILGQWQKQDDTLHVECESGLFAAPRTEAELVTYLSDQLSPPTLLAGATDIGLWITKQGRQLATLLYLGQISSLKTVNRREDELEIGAAVSLQRAEPELTRLSPDLGLLLRRFGARQVRSQGTIGGNIANGSPIGDLPPALIALGATLRIGCANGQREIPLEDFFVDYGQQDLADNEYVASVVLPAHPQPHFRCWKIAKRFDQDISAVLGAFSLTLVDGVVHNARFCFGGMATTPRRACRCEAAMEGRRLDEDTLAEAQNALQQDFDPIADLRASARYRRTVAANLLDKYFQFLNVTDVPSVYEFSSPQAFTHV</sequence>
<dbReference type="InterPro" id="IPR036683">
    <property type="entry name" value="CO_DH_flav_C_dom_sf"/>
</dbReference>
<dbReference type="SMART" id="SM01092">
    <property type="entry name" value="CO_deh_flav_C"/>
    <property type="match status" value="1"/>
</dbReference>
<evidence type="ECO:0000256" key="3">
    <source>
        <dbReference type="ARBA" id="ARBA00022827"/>
    </source>
</evidence>
<dbReference type="SUPFAM" id="SSF55447">
    <property type="entry name" value="CO dehydrogenase flavoprotein C-terminal domain-like"/>
    <property type="match status" value="1"/>
</dbReference>
<dbReference type="Gene3D" id="3.10.20.30">
    <property type="match status" value="1"/>
</dbReference>
<evidence type="ECO:0000256" key="4">
    <source>
        <dbReference type="ARBA" id="ARBA00023002"/>
    </source>
</evidence>
<dbReference type="EC" id="1.17.1.4" evidence="8"/>
<reference evidence="8" key="1">
    <citation type="submission" date="2015-10" db="EMBL/GenBank/DDBJ databases">
        <authorList>
            <person name="Gilbert D.G."/>
        </authorList>
    </citation>
    <scope>NUCLEOTIDE SEQUENCE</scope>
</reference>
<dbReference type="Pfam" id="PF00941">
    <property type="entry name" value="FAD_binding_5"/>
    <property type="match status" value="1"/>
</dbReference>
<protein>
    <submittedName>
        <fullName evidence="8">Xanthine dehydrogenase, iron-sulfur cluster and FAD-binding subunit A</fullName>
        <ecNumber evidence="8">1.17.1.4</ecNumber>
    </submittedName>
</protein>
<dbReference type="InterPro" id="IPR016169">
    <property type="entry name" value="FAD-bd_PCMH_sub2"/>
</dbReference>
<dbReference type="InterPro" id="IPR012675">
    <property type="entry name" value="Beta-grasp_dom_sf"/>
</dbReference>
<dbReference type="InterPro" id="IPR005107">
    <property type="entry name" value="CO_DH_flav_C"/>
</dbReference>
<dbReference type="PANTHER" id="PTHR45444:SF3">
    <property type="entry name" value="XANTHINE DEHYDROGENASE"/>
    <property type="match status" value="1"/>
</dbReference>
<dbReference type="Pfam" id="PF00111">
    <property type="entry name" value="Fer2"/>
    <property type="match status" value="1"/>
</dbReference>
<dbReference type="SUPFAM" id="SSF54292">
    <property type="entry name" value="2Fe-2S ferredoxin-like"/>
    <property type="match status" value="1"/>
</dbReference>
<proteinExistence type="predicted"/>
<evidence type="ECO:0000313" key="8">
    <source>
        <dbReference type="EMBL" id="CUS49850.1"/>
    </source>
</evidence>
<dbReference type="SUPFAM" id="SSF56176">
    <property type="entry name" value="FAD-binding/transporter-associated domain-like"/>
    <property type="match status" value="1"/>
</dbReference>